<evidence type="ECO:0000256" key="5">
    <source>
        <dbReference type="SAM" id="Phobius"/>
    </source>
</evidence>
<dbReference type="SUPFAM" id="SSF103473">
    <property type="entry name" value="MFS general substrate transporter"/>
    <property type="match status" value="1"/>
</dbReference>
<evidence type="ECO:0000256" key="3">
    <source>
        <dbReference type="ARBA" id="ARBA00022989"/>
    </source>
</evidence>
<dbReference type="InterPro" id="IPR011701">
    <property type="entry name" value="MFS"/>
</dbReference>
<feature type="transmembrane region" description="Helical" evidence="5">
    <location>
        <begin position="91"/>
        <end position="110"/>
    </location>
</feature>
<dbReference type="PANTHER" id="PTHR23508:SF10">
    <property type="entry name" value="CARBOXYLIC ACID TRANSPORTER PROTEIN HOMOLOG"/>
    <property type="match status" value="1"/>
</dbReference>
<feature type="transmembrane region" description="Helical" evidence="5">
    <location>
        <begin position="59"/>
        <end position="79"/>
    </location>
</feature>
<dbReference type="PROSITE" id="PS00216">
    <property type="entry name" value="SUGAR_TRANSPORT_1"/>
    <property type="match status" value="1"/>
</dbReference>
<comment type="caution">
    <text evidence="7">The sequence shown here is derived from an EMBL/GenBank/DDBJ whole genome shotgun (WGS) entry which is preliminary data.</text>
</comment>
<feature type="transmembrane region" description="Helical" evidence="5">
    <location>
        <begin position="383"/>
        <end position="406"/>
    </location>
</feature>
<dbReference type="CDD" id="cd17365">
    <property type="entry name" value="MFS_PcaK_like"/>
    <property type="match status" value="1"/>
</dbReference>
<feature type="transmembrane region" description="Helical" evidence="5">
    <location>
        <begin position="116"/>
        <end position="137"/>
    </location>
</feature>
<feature type="transmembrane region" description="Helical" evidence="5">
    <location>
        <begin position="177"/>
        <end position="199"/>
    </location>
</feature>
<feature type="transmembrane region" description="Helical" evidence="5">
    <location>
        <begin position="258"/>
        <end position="277"/>
    </location>
</feature>
<feature type="domain" description="Major facilitator superfamily (MFS) profile" evidence="6">
    <location>
        <begin position="25"/>
        <end position="441"/>
    </location>
</feature>
<keyword evidence="4 5" id="KW-0472">Membrane</keyword>
<dbReference type="InterPro" id="IPR005829">
    <property type="entry name" value="Sugar_transporter_CS"/>
</dbReference>
<dbReference type="GO" id="GO:0046943">
    <property type="term" value="F:carboxylic acid transmembrane transporter activity"/>
    <property type="evidence" value="ECO:0007669"/>
    <property type="project" value="TreeGrafter"/>
</dbReference>
<dbReference type="Pfam" id="PF07690">
    <property type="entry name" value="MFS_1"/>
    <property type="match status" value="1"/>
</dbReference>
<feature type="transmembrane region" description="Helical" evidence="5">
    <location>
        <begin position="149"/>
        <end position="171"/>
    </location>
</feature>
<keyword evidence="3 5" id="KW-1133">Transmembrane helix</keyword>
<gene>
    <name evidence="7" type="ORF">IP91_04745</name>
</gene>
<name>A0A562QWD4_9BURK</name>
<reference evidence="7 8" key="1">
    <citation type="journal article" date="2015" name="Stand. Genomic Sci.">
        <title>Genomic Encyclopedia of Bacterial and Archaeal Type Strains, Phase III: the genomes of soil and plant-associated and newly described type strains.</title>
        <authorList>
            <person name="Whitman W.B."/>
            <person name="Woyke T."/>
            <person name="Klenk H.P."/>
            <person name="Zhou Y."/>
            <person name="Lilburn T.G."/>
            <person name="Beck B.J."/>
            <person name="De Vos P."/>
            <person name="Vandamme P."/>
            <person name="Eisen J.A."/>
            <person name="Garrity G."/>
            <person name="Hugenholtz P."/>
            <person name="Kyrpides N.C."/>
        </authorList>
    </citation>
    <scope>NUCLEOTIDE SEQUENCE [LARGE SCALE GENOMIC DNA]</scope>
    <source>
        <strain evidence="7 8">CGMCC 1.10822</strain>
    </source>
</reference>
<keyword evidence="2 5" id="KW-0812">Transmembrane</keyword>
<feature type="transmembrane region" description="Helical" evidence="5">
    <location>
        <begin position="323"/>
        <end position="343"/>
    </location>
</feature>
<dbReference type="InterPro" id="IPR020846">
    <property type="entry name" value="MFS_dom"/>
</dbReference>
<dbReference type="GO" id="GO:0005886">
    <property type="term" value="C:plasma membrane"/>
    <property type="evidence" value="ECO:0007669"/>
    <property type="project" value="TreeGrafter"/>
</dbReference>
<keyword evidence="8" id="KW-1185">Reference proteome</keyword>
<protein>
    <submittedName>
        <fullName evidence="7">AAHS family 4-hydroxybenzoate transporter-like MFS transporter</fullName>
    </submittedName>
</protein>
<evidence type="ECO:0000259" key="6">
    <source>
        <dbReference type="PROSITE" id="PS50850"/>
    </source>
</evidence>
<feature type="transmembrane region" description="Helical" evidence="5">
    <location>
        <begin position="412"/>
        <end position="433"/>
    </location>
</feature>
<sequence>MNTDQSLDVRAFINDRGMGRYQWLLLVLCFLIVATDGMDVAIMGFLAPAITKEWGISKAAFGVVMSAAPIGLAIGALLVGPLSDRYGRKKLLMASVGWFGLCSVLCGTVGDVVSLSALRFLTGLGLGAAMPTTTTLLAEYVPEKSRSTLIAIMFTGFNLGSALVGFGAAAILPDHGWRTVLMVGGAIPLACLPFYLWLIPESTQFLVARKYPADRIARTLRRVCGAGTPHAASYTISEAPVIAGTPAKALLSPAFRRITLSLWSTYFMGLLVIYLLSGWLPTLIKDAGLPIEKAASITALFQLGGTVGALVVGYFMDRWVPNRVIAIAYLAGAGFILLLASGSVQSSTFALFVLLAGFCMSGGQTGLNAYAPQCYPTVVRATGVSWMLGVGRFGSITGSFAGGLMLSMGWSFSAVIAVLAIPATIAAIAIVLAKFAPRAAAVRTSY</sequence>
<evidence type="ECO:0000313" key="7">
    <source>
        <dbReference type="EMBL" id="TWI61158.1"/>
    </source>
</evidence>
<dbReference type="InterPro" id="IPR036259">
    <property type="entry name" value="MFS_trans_sf"/>
</dbReference>
<evidence type="ECO:0000313" key="8">
    <source>
        <dbReference type="Proteomes" id="UP000318431"/>
    </source>
</evidence>
<proteinExistence type="predicted"/>
<feature type="transmembrane region" description="Helical" evidence="5">
    <location>
        <begin position="349"/>
        <end position="371"/>
    </location>
</feature>
<dbReference type="Gene3D" id="1.20.1250.20">
    <property type="entry name" value="MFS general substrate transporter like domains"/>
    <property type="match status" value="1"/>
</dbReference>
<dbReference type="OrthoDB" id="7066727at2"/>
<dbReference type="PANTHER" id="PTHR23508">
    <property type="entry name" value="CARBOXYLIC ACID TRANSPORTER PROTEIN HOMOLOG"/>
    <property type="match status" value="1"/>
</dbReference>
<dbReference type="PROSITE" id="PS50850">
    <property type="entry name" value="MFS"/>
    <property type="match status" value="1"/>
</dbReference>
<dbReference type="EMBL" id="VLLB01000012">
    <property type="protein sequence ID" value="TWI61158.1"/>
    <property type="molecule type" value="Genomic_DNA"/>
</dbReference>
<dbReference type="PROSITE" id="PS00217">
    <property type="entry name" value="SUGAR_TRANSPORT_2"/>
    <property type="match status" value="1"/>
</dbReference>
<dbReference type="RefSeq" id="WP_145652679.1">
    <property type="nucleotide sequence ID" value="NZ_VLLB01000012.1"/>
</dbReference>
<dbReference type="AlphaFoldDB" id="A0A562QWD4"/>
<evidence type="ECO:0000256" key="1">
    <source>
        <dbReference type="ARBA" id="ARBA00004141"/>
    </source>
</evidence>
<evidence type="ECO:0000256" key="2">
    <source>
        <dbReference type="ARBA" id="ARBA00022692"/>
    </source>
</evidence>
<feature type="transmembrane region" description="Helical" evidence="5">
    <location>
        <begin position="297"/>
        <end position="316"/>
    </location>
</feature>
<feature type="transmembrane region" description="Helical" evidence="5">
    <location>
        <begin position="21"/>
        <end position="47"/>
    </location>
</feature>
<evidence type="ECO:0000256" key="4">
    <source>
        <dbReference type="ARBA" id="ARBA00023136"/>
    </source>
</evidence>
<dbReference type="Proteomes" id="UP000318431">
    <property type="component" value="Unassembled WGS sequence"/>
</dbReference>
<accession>A0A562QWD4</accession>
<comment type="subcellular location">
    <subcellularLocation>
        <location evidence="1">Membrane</location>
        <topology evidence="1">Multi-pass membrane protein</topology>
    </subcellularLocation>
</comment>
<organism evidence="7 8">
    <name type="scientific">Pseudoduganella lurida</name>
    <dbReference type="NCBI Taxonomy" id="1036180"/>
    <lineage>
        <taxon>Bacteria</taxon>
        <taxon>Pseudomonadati</taxon>
        <taxon>Pseudomonadota</taxon>
        <taxon>Betaproteobacteria</taxon>
        <taxon>Burkholderiales</taxon>
        <taxon>Oxalobacteraceae</taxon>
        <taxon>Telluria group</taxon>
        <taxon>Pseudoduganella</taxon>
    </lineage>
</organism>